<reference evidence="2 3" key="1">
    <citation type="journal article" date="2015" name="Int. J. Syst. Evol. Microbiol.">
        <title>Carboxylicivirga linearis sp. nov., isolated from a sea cucumber culture pond.</title>
        <authorList>
            <person name="Wang F.Q."/>
            <person name="Zhou Y.X."/>
            <person name="Lin X.Z."/>
            <person name="Chen G.J."/>
            <person name="Du Z.J."/>
        </authorList>
    </citation>
    <scope>NUCLEOTIDE SEQUENCE [LARGE SCALE GENOMIC DNA]</scope>
    <source>
        <strain evidence="2 3">FB218</strain>
    </source>
</reference>
<dbReference type="InterPro" id="IPR036680">
    <property type="entry name" value="SPOR-like_sf"/>
</dbReference>
<protein>
    <submittedName>
        <fullName evidence="2">SPOR domain-containing protein</fullName>
    </submittedName>
</protein>
<dbReference type="EMBL" id="JAGUCO010000021">
    <property type="protein sequence ID" value="MBS2100305.1"/>
    <property type="molecule type" value="Genomic_DNA"/>
</dbReference>
<dbReference type="SUPFAM" id="SSF110997">
    <property type="entry name" value="Sporulation related repeat"/>
    <property type="match status" value="1"/>
</dbReference>
<dbReference type="Pfam" id="PF05036">
    <property type="entry name" value="SPOR"/>
    <property type="match status" value="1"/>
</dbReference>
<name>A0ABS5JZH6_9BACT</name>
<organism evidence="2 3">
    <name type="scientific">Carboxylicivirga linearis</name>
    <dbReference type="NCBI Taxonomy" id="1628157"/>
    <lineage>
        <taxon>Bacteria</taxon>
        <taxon>Pseudomonadati</taxon>
        <taxon>Bacteroidota</taxon>
        <taxon>Bacteroidia</taxon>
        <taxon>Marinilabiliales</taxon>
        <taxon>Marinilabiliaceae</taxon>
        <taxon>Carboxylicivirga</taxon>
    </lineage>
</organism>
<comment type="caution">
    <text evidence="2">The sequence shown here is derived from an EMBL/GenBank/DDBJ whole genome shotgun (WGS) entry which is preliminary data.</text>
</comment>
<gene>
    <name evidence="2" type="ORF">KEM10_18620</name>
</gene>
<feature type="domain" description="SPOR" evidence="1">
    <location>
        <begin position="64"/>
        <end position="137"/>
    </location>
</feature>
<evidence type="ECO:0000313" key="2">
    <source>
        <dbReference type="EMBL" id="MBS2100305.1"/>
    </source>
</evidence>
<proteinExistence type="predicted"/>
<dbReference type="RefSeq" id="WP_212217888.1">
    <property type="nucleotide sequence ID" value="NZ_JAGUCO010000021.1"/>
</dbReference>
<dbReference type="InterPro" id="IPR007730">
    <property type="entry name" value="SPOR-like_dom"/>
</dbReference>
<dbReference type="Proteomes" id="UP000708576">
    <property type="component" value="Unassembled WGS sequence"/>
</dbReference>
<sequence length="145" mass="16560">MKHFLIIIITCIGFGFSTKAQNLTEEVQTIKEGQGVVTIHQDQGIDFLMETMVKENERKGGVDGYQIQLFSGSGPQGKRNAMDVKTKVLEEFPDAKITTTYNPPFWRVRVGSYRNKHEALPLLKDLKEFFPNCYVVKGMVRMEEL</sequence>
<evidence type="ECO:0000313" key="3">
    <source>
        <dbReference type="Proteomes" id="UP000708576"/>
    </source>
</evidence>
<keyword evidence="3" id="KW-1185">Reference proteome</keyword>
<accession>A0ABS5JZH6</accession>
<dbReference type="Gene3D" id="3.30.70.1070">
    <property type="entry name" value="Sporulation related repeat"/>
    <property type="match status" value="1"/>
</dbReference>
<evidence type="ECO:0000259" key="1">
    <source>
        <dbReference type="Pfam" id="PF05036"/>
    </source>
</evidence>